<proteinExistence type="predicted"/>
<protein>
    <recommendedName>
        <fullName evidence="3">Transposase</fullName>
    </recommendedName>
</protein>
<keyword evidence="2" id="KW-1185">Reference proteome</keyword>
<evidence type="ECO:0008006" key="3">
    <source>
        <dbReference type="Google" id="ProtNLM"/>
    </source>
</evidence>
<name>A0ABQ2H189_9DEIO</name>
<dbReference type="Proteomes" id="UP000661918">
    <property type="component" value="Unassembled WGS sequence"/>
</dbReference>
<organism evidence="1 2">
    <name type="scientific">Deinococcus aerophilus</name>
    <dbReference type="NCBI Taxonomy" id="522488"/>
    <lineage>
        <taxon>Bacteria</taxon>
        <taxon>Thermotogati</taxon>
        <taxon>Deinococcota</taxon>
        <taxon>Deinococci</taxon>
        <taxon>Deinococcales</taxon>
        <taxon>Deinococcaceae</taxon>
        <taxon>Deinococcus</taxon>
    </lineage>
</organism>
<gene>
    <name evidence="1" type="ORF">GCM10010841_31630</name>
</gene>
<comment type="caution">
    <text evidence="1">The sequence shown here is derived from an EMBL/GenBank/DDBJ whole genome shotgun (WGS) entry which is preliminary data.</text>
</comment>
<dbReference type="EMBL" id="BMOM01000048">
    <property type="protein sequence ID" value="GGM21392.1"/>
    <property type="molecule type" value="Genomic_DNA"/>
</dbReference>
<sequence length="61" mass="6819">MGAQRVEDHLSRQDNPGRAMVSQVRFGWQVLGQATRWGGEVLRDCLQLLSLPFPPTNTSIP</sequence>
<evidence type="ECO:0000313" key="2">
    <source>
        <dbReference type="Proteomes" id="UP000661918"/>
    </source>
</evidence>
<reference evidence="2" key="1">
    <citation type="journal article" date="2019" name="Int. J. Syst. Evol. Microbiol.">
        <title>The Global Catalogue of Microorganisms (GCM) 10K type strain sequencing project: providing services to taxonomists for standard genome sequencing and annotation.</title>
        <authorList>
            <consortium name="The Broad Institute Genomics Platform"/>
            <consortium name="The Broad Institute Genome Sequencing Center for Infectious Disease"/>
            <person name="Wu L."/>
            <person name="Ma J."/>
        </authorList>
    </citation>
    <scope>NUCLEOTIDE SEQUENCE [LARGE SCALE GENOMIC DNA]</scope>
    <source>
        <strain evidence="2">JCM 15443</strain>
    </source>
</reference>
<accession>A0ABQ2H189</accession>
<evidence type="ECO:0000313" key="1">
    <source>
        <dbReference type="EMBL" id="GGM21392.1"/>
    </source>
</evidence>